<evidence type="ECO:0000313" key="2">
    <source>
        <dbReference type="EMBL" id="KKS95429.1"/>
    </source>
</evidence>
<sequence>TSCQAPGAYTTKTYVNNCGPTKTPTKVPTKTPTPGTASCIDTDGGKNYTTYGETYISGTNTKYVDSCSVQNGIYTLHEGYCSTSTSVANVSYTCPSGCSNGACIGITTTITPTKTPTKSPTKSPTPIKSLTPVPTGIWKTPGGLTCSTSNAQADYFTHYPGTNCSASGGFLGYSIAESVLANCSTTGSGKCFRVSGTASNIQSGSRALGSTKTCTTTSSGYTTTAYPNLTQCFWNGVVIKCTTDSQCPIRQYCAADGLCYQVGVPTPTGGTRVTPTPTSVIKATPTPTKVTTLSPTKTPTKSPTKSPTPIKSVTPTNVVSPYTIAFSPSQGTLPPNSAFKIMVNAGNNSVAFGRVVFNFNPSKVNLASEITTNPNLSTVVEKTTASSANSTGRAVVVVAASPSDTQPAGSFEFATVTFKSVSGTANDTAQVTIDSSDLQIVTGAGNALTMAVTPLNLTLNSSGVTVTGEPSITPINCPAGPRGNLDCSLDACIDTADFELFRQAYGMVSGEVVVPDGQYSPDLIQDQSNMIDTADYEILRSNFGSCFP</sequence>
<feature type="non-terminal residue" evidence="2">
    <location>
        <position position="1"/>
    </location>
</feature>
<protein>
    <recommendedName>
        <fullName evidence="4">Cohesin domain-containing protein</fullName>
    </recommendedName>
</protein>
<dbReference type="CDD" id="cd08547">
    <property type="entry name" value="Type_II_cohesin"/>
    <property type="match status" value="1"/>
</dbReference>
<comment type="caution">
    <text evidence="2">The sequence shown here is derived from an EMBL/GenBank/DDBJ whole genome shotgun (WGS) entry which is preliminary data.</text>
</comment>
<gene>
    <name evidence="2" type="ORF">UV73_C0018G0042</name>
</gene>
<evidence type="ECO:0000313" key="3">
    <source>
        <dbReference type="Proteomes" id="UP000034894"/>
    </source>
</evidence>
<evidence type="ECO:0008006" key="4">
    <source>
        <dbReference type="Google" id="ProtNLM"/>
    </source>
</evidence>
<dbReference type="EMBL" id="LCFP01000018">
    <property type="protein sequence ID" value="KKS95429.1"/>
    <property type="molecule type" value="Genomic_DNA"/>
</dbReference>
<accession>A0A0G1DCK7</accession>
<dbReference type="AlphaFoldDB" id="A0A0G1DCK7"/>
<organism evidence="2 3">
    <name type="scientific">Candidatus Gottesmanbacteria bacterium GW2011_GWA2_43_14</name>
    <dbReference type="NCBI Taxonomy" id="1618443"/>
    <lineage>
        <taxon>Bacteria</taxon>
        <taxon>Candidatus Gottesmaniibacteriota</taxon>
    </lineage>
</organism>
<name>A0A0G1DCK7_9BACT</name>
<evidence type="ECO:0000256" key="1">
    <source>
        <dbReference type="SAM" id="MobiDB-lite"/>
    </source>
</evidence>
<dbReference type="STRING" id="1618443.UV73_C0018G0042"/>
<feature type="region of interest" description="Disordered" evidence="1">
    <location>
        <begin position="270"/>
        <end position="312"/>
    </location>
</feature>
<dbReference type="Proteomes" id="UP000034894">
    <property type="component" value="Unassembled WGS sequence"/>
</dbReference>
<proteinExistence type="predicted"/>
<reference evidence="2 3" key="1">
    <citation type="journal article" date="2015" name="Nature">
        <title>rRNA introns, odd ribosomes, and small enigmatic genomes across a large radiation of phyla.</title>
        <authorList>
            <person name="Brown C.T."/>
            <person name="Hug L.A."/>
            <person name="Thomas B.C."/>
            <person name="Sharon I."/>
            <person name="Castelle C.J."/>
            <person name="Singh A."/>
            <person name="Wilkins M.J."/>
            <person name="Williams K.H."/>
            <person name="Banfield J.F."/>
        </authorList>
    </citation>
    <scope>NUCLEOTIDE SEQUENCE [LARGE SCALE GENOMIC DNA]</scope>
</reference>